<dbReference type="SUPFAM" id="SSF82689">
    <property type="entry name" value="Mechanosensitive channel protein MscS (YggB), C-terminal domain"/>
    <property type="match status" value="1"/>
</dbReference>
<dbReference type="Gene3D" id="3.30.70.100">
    <property type="match status" value="1"/>
</dbReference>
<dbReference type="Pfam" id="PF21088">
    <property type="entry name" value="MS_channel_1st"/>
    <property type="match status" value="1"/>
</dbReference>
<dbReference type="SUPFAM" id="SSF50182">
    <property type="entry name" value="Sm-like ribonucleoproteins"/>
    <property type="match status" value="1"/>
</dbReference>
<sequence length="568" mass="64377">MLQGIAVGRFHFPVCLISILFCLTLSPSIGFAEPKLNYRPADTSSPRSTLKDFIDASNQISKHVRDTKFVNRDSEALRPIILRILDCLDQSDLPAFAREARAAEVAICLKEIMDRVELPPFDEIPGIEEVDAAGDKLTSWRIPGTRLTIARMEEGPQKHEYLFSKGTVDRAVRYYQDMKAYPYRTSGPETSPGFYRWYFSSPGHSAVVPIIERLPKGFRDQVFGMAVWKWPALFLSIIVASLVMLLIYRIHFRLTQRWKGKNIVCYCLTIIFPILAVFAPFIVTYVVKDQLIVRGWPLYIVDFTSLLIALLASIFVVFAASNRVAETIIASPKINPQGLNAQLIRIISRLMSMVIAVAVFLVGGQYLGIKLTTLLASAGIGGFAVALAAQDTLKTLFGTIMLMADKPFRVGERIQFNQYDGNVEDIGLRSTRVRLLTGNLVTIPNDELARCDIENITRRPYIRRSADIKIPLDTHRTKVEQCIEIIRNTLKDHEGMNPDLPARVYFDEFNDDSFNIKVIYWYTPPEFWDFLAFSQKVNLQIFQAFEEQGIQFSQPLRVVHTDTESQGS</sequence>
<comment type="similarity">
    <text evidence="2">Belongs to the MscS (TC 1.A.23) family.</text>
</comment>
<evidence type="ECO:0000256" key="2">
    <source>
        <dbReference type="ARBA" id="ARBA00008017"/>
    </source>
</evidence>
<keyword evidence="4 7" id="KW-0812">Transmembrane</keyword>
<dbReference type="KEGG" id="gaw:V144x_43730"/>
<evidence type="ECO:0000256" key="1">
    <source>
        <dbReference type="ARBA" id="ARBA00004651"/>
    </source>
</evidence>
<keyword evidence="5 7" id="KW-1133">Transmembrane helix</keyword>
<evidence type="ECO:0000259" key="8">
    <source>
        <dbReference type="Pfam" id="PF00924"/>
    </source>
</evidence>
<dbReference type="PANTHER" id="PTHR30566">
    <property type="entry name" value="YNAI-RELATED MECHANOSENSITIVE ION CHANNEL"/>
    <property type="match status" value="1"/>
</dbReference>
<name>A0A517W0T1_9PLAN</name>
<comment type="subcellular location">
    <subcellularLocation>
        <location evidence="1">Cell membrane</location>
        <topology evidence="1">Multi-pass membrane protein</topology>
    </subcellularLocation>
</comment>
<dbReference type="InterPro" id="IPR049278">
    <property type="entry name" value="MS_channel_C"/>
</dbReference>
<dbReference type="Gene3D" id="2.30.30.60">
    <property type="match status" value="1"/>
</dbReference>
<feature type="domain" description="Mechanosensitive ion channel MscS" evidence="8">
    <location>
        <begin position="391"/>
        <end position="458"/>
    </location>
</feature>
<dbReference type="Pfam" id="PF21082">
    <property type="entry name" value="MS_channel_3rd"/>
    <property type="match status" value="1"/>
</dbReference>
<dbReference type="InterPro" id="IPR006685">
    <property type="entry name" value="MscS_channel_2nd"/>
</dbReference>
<reference evidence="11 12" key="1">
    <citation type="submission" date="2019-03" db="EMBL/GenBank/DDBJ databases">
        <title>Deep-cultivation of Planctomycetes and their phenomic and genomic characterization uncovers novel biology.</title>
        <authorList>
            <person name="Wiegand S."/>
            <person name="Jogler M."/>
            <person name="Boedeker C."/>
            <person name="Pinto D."/>
            <person name="Vollmers J."/>
            <person name="Rivas-Marin E."/>
            <person name="Kohn T."/>
            <person name="Peeters S.H."/>
            <person name="Heuer A."/>
            <person name="Rast P."/>
            <person name="Oberbeckmann S."/>
            <person name="Bunk B."/>
            <person name="Jeske O."/>
            <person name="Meyerdierks A."/>
            <person name="Storesund J.E."/>
            <person name="Kallscheuer N."/>
            <person name="Luecker S."/>
            <person name="Lage O.M."/>
            <person name="Pohl T."/>
            <person name="Merkel B.J."/>
            <person name="Hornburger P."/>
            <person name="Mueller R.-W."/>
            <person name="Bruemmer F."/>
            <person name="Labrenz M."/>
            <person name="Spormann A.M."/>
            <person name="Op den Camp H."/>
            <person name="Overmann J."/>
            <person name="Amann R."/>
            <person name="Jetten M.S.M."/>
            <person name="Mascher T."/>
            <person name="Medema M.H."/>
            <person name="Devos D.P."/>
            <person name="Kaster A.-K."/>
            <person name="Ovreas L."/>
            <person name="Rohde M."/>
            <person name="Galperin M.Y."/>
            <person name="Jogler C."/>
        </authorList>
    </citation>
    <scope>NUCLEOTIDE SEQUENCE [LARGE SCALE GENOMIC DNA]</scope>
    <source>
        <strain evidence="11 12">V144</strain>
    </source>
</reference>
<evidence type="ECO:0000256" key="6">
    <source>
        <dbReference type="ARBA" id="ARBA00023136"/>
    </source>
</evidence>
<evidence type="ECO:0000259" key="10">
    <source>
        <dbReference type="Pfam" id="PF21088"/>
    </source>
</evidence>
<accession>A0A517W0T1</accession>
<dbReference type="InterPro" id="IPR011066">
    <property type="entry name" value="MscS_channel_C_sf"/>
</dbReference>
<evidence type="ECO:0000256" key="7">
    <source>
        <dbReference type="SAM" id="Phobius"/>
    </source>
</evidence>
<dbReference type="GO" id="GO:0008381">
    <property type="term" value="F:mechanosensitive monoatomic ion channel activity"/>
    <property type="evidence" value="ECO:0007669"/>
    <property type="project" value="UniProtKB-ARBA"/>
</dbReference>
<evidence type="ECO:0000313" key="12">
    <source>
        <dbReference type="Proteomes" id="UP000318704"/>
    </source>
</evidence>
<dbReference type="InterPro" id="IPR011014">
    <property type="entry name" value="MscS_channel_TM-2"/>
</dbReference>
<dbReference type="InterPro" id="IPR010920">
    <property type="entry name" value="LSM_dom_sf"/>
</dbReference>
<dbReference type="Pfam" id="PF00924">
    <property type="entry name" value="MS_channel_2nd"/>
    <property type="match status" value="1"/>
</dbReference>
<feature type="transmembrane region" description="Helical" evidence="7">
    <location>
        <begin position="230"/>
        <end position="251"/>
    </location>
</feature>
<evidence type="ECO:0000313" key="11">
    <source>
        <dbReference type="EMBL" id="QDT98864.1"/>
    </source>
</evidence>
<dbReference type="PANTHER" id="PTHR30566:SF25">
    <property type="entry name" value="INNER MEMBRANE PROTEIN"/>
    <property type="match status" value="1"/>
</dbReference>
<protein>
    <submittedName>
        <fullName evidence="11">Low conductance mechanosensitive channel YnaI</fullName>
    </submittedName>
</protein>
<feature type="transmembrane region" description="Helical" evidence="7">
    <location>
        <begin position="263"/>
        <end position="287"/>
    </location>
</feature>
<evidence type="ECO:0000259" key="9">
    <source>
        <dbReference type="Pfam" id="PF21082"/>
    </source>
</evidence>
<feature type="transmembrane region" description="Helical" evidence="7">
    <location>
        <begin position="346"/>
        <end position="368"/>
    </location>
</feature>
<dbReference type="SUPFAM" id="SSF82861">
    <property type="entry name" value="Mechanosensitive channel protein MscS (YggB), transmembrane region"/>
    <property type="match status" value="1"/>
</dbReference>
<evidence type="ECO:0000256" key="5">
    <source>
        <dbReference type="ARBA" id="ARBA00022989"/>
    </source>
</evidence>
<evidence type="ECO:0000256" key="4">
    <source>
        <dbReference type="ARBA" id="ARBA00022692"/>
    </source>
</evidence>
<gene>
    <name evidence="11" type="primary">ynaI</name>
    <name evidence="11" type="ORF">V144x_43730</name>
</gene>
<dbReference type="EMBL" id="CP037920">
    <property type="protein sequence ID" value="QDT98864.1"/>
    <property type="molecule type" value="Genomic_DNA"/>
</dbReference>
<feature type="domain" description="Mechanosensitive ion channel transmembrane helices 2/3" evidence="10">
    <location>
        <begin position="354"/>
        <end position="390"/>
    </location>
</feature>
<dbReference type="GO" id="GO:0005886">
    <property type="term" value="C:plasma membrane"/>
    <property type="evidence" value="ECO:0007669"/>
    <property type="project" value="UniProtKB-SubCell"/>
</dbReference>
<evidence type="ECO:0000256" key="3">
    <source>
        <dbReference type="ARBA" id="ARBA00022475"/>
    </source>
</evidence>
<organism evidence="11 12">
    <name type="scientific">Gimesia aquarii</name>
    <dbReference type="NCBI Taxonomy" id="2527964"/>
    <lineage>
        <taxon>Bacteria</taxon>
        <taxon>Pseudomonadati</taxon>
        <taxon>Planctomycetota</taxon>
        <taxon>Planctomycetia</taxon>
        <taxon>Planctomycetales</taxon>
        <taxon>Planctomycetaceae</taxon>
        <taxon>Gimesia</taxon>
    </lineage>
</organism>
<keyword evidence="3" id="KW-1003">Cell membrane</keyword>
<feature type="transmembrane region" description="Helical" evidence="7">
    <location>
        <begin position="299"/>
        <end position="325"/>
    </location>
</feature>
<dbReference type="AlphaFoldDB" id="A0A517W0T1"/>
<feature type="domain" description="Mechanosensitive ion channel MscS C-terminal" evidence="9">
    <location>
        <begin position="467"/>
        <end position="552"/>
    </location>
</feature>
<proteinExistence type="inferred from homology"/>
<keyword evidence="6 7" id="KW-0472">Membrane</keyword>
<dbReference type="Proteomes" id="UP000318704">
    <property type="component" value="Chromosome"/>
</dbReference>
<dbReference type="Gene3D" id="1.10.287.1260">
    <property type="match status" value="1"/>
</dbReference>
<dbReference type="InterPro" id="IPR049142">
    <property type="entry name" value="MS_channel_1st"/>
</dbReference>
<dbReference type="InterPro" id="IPR023408">
    <property type="entry name" value="MscS_beta-dom_sf"/>
</dbReference>